<dbReference type="EMBL" id="AP025334">
    <property type="protein sequence ID" value="BDD51990.1"/>
    <property type="molecule type" value="Genomic_DNA"/>
</dbReference>
<evidence type="ECO:0000313" key="1">
    <source>
        <dbReference type="EMBL" id="BDD51990.1"/>
    </source>
</evidence>
<reference evidence="1 2" key="1">
    <citation type="submission" date="2021-12" db="EMBL/GenBank/DDBJ databases">
        <title>Complete genome sequence of Phytobacter diazotrophicus TA9734.</title>
        <authorList>
            <person name="Kubota H."/>
            <person name="Nakayama Y."/>
            <person name="Ariyoshi T."/>
        </authorList>
    </citation>
    <scope>NUCLEOTIDE SEQUENCE [LARGE SCALE GENOMIC DNA]</scope>
    <source>
        <strain evidence="1 2">TA9734</strain>
    </source>
</reference>
<protein>
    <submittedName>
        <fullName evidence="1">Uncharacterized protein</fullName>
    </submittedName>
</protein>
<dbReference type="Proteomes" id="UP001320460">
    <property type="component" value="Chromosome"/>
</dbReference>
<dbReference type="RefSeq" id="WP_125124989.1">
    <property type="nucleotide sequence ID" value="NZ_AP025334.1"/>
</dbReference>
<accession>A0ABN6LUV2</accession>
<sequence>MPMFRKIPGGNFAPVIALNIKSADELKSVDAAWVCNGGVFIKVFPDREYQDPSAYYNMQYATNPTLTLSNTSESAVRDSFVISPVIIPLLQPLPQQGMDIDWSTIDIITLDTEEQLPFAPRWNYGTDTMTVQTEFDGTKQTATFITGKKVIFTESYFPPPQDQLRLLGAGKSAGEGATIFLKYHWFDYSPFYGRQFGVRWRWHSRLNKQYFEHIFTNQNMVLNSLN</sequence>
<name>A0ABN6LUV2_9ENTR</name>
<gene>
    <name evidence="1" type="ORF">PDTA9734_34770</name>
</gene>
<proteinExistence type="predicted"/>
<keyword evidence="2" id="KW-1185">Reference proteome</keyword>
<evidence type="ECO:0000313" key="2">
    <source>
        <dbReference type="Proteomes" id="UP001320460"/>
    </source>
</evidence>
<organism evidence="1 2">
    <name type="scientific">Phytobacter diazotrophicus</name>
    <dbReference type="NCBI Taxonomy" id="395631"/>
    <lineage>
        <taxon>Bacteria</taxon>
        <taxon>Pseudomonadati</taxon>
        <taxon>Pseudomonadota</taxon>
        <taxon>Gammaproteobacteria</taxon>
        <taxon>Enterobacterales</taxon>
        <taxon>Enterobacteriaceae</taxon>
        <taxon>Phytobacter</taxon>
    </lineage>
</organism>